<organism evidence="1 2">
    <name type="scientific">Trichinella pseudospiralis</name>
    <name type="common">Parasitic roundworm</name>
    <dbReference type="NCBI Taxonomy" id="6337"/>
    <lineage>
        <taxon>Eukaryota</taxon>
        <taxon>Metazoa</taxon>
        <taxon>Ecdysozoa</taxon>
        <taxon>Nematoda</taxon>
        <taxon>Enoplea</taxon>
        <taxon>Dorylaimia</taxon>
        <taxon>Trichinellida</taxon>
        <taxon>Trichinellidae</taxon>
        <taxon>Trichinella</taxon>
    </lineage>
</organism>
<dbReference type="EMBL" id="JYDS01000073">
    <property type="protein sequence ID" value="KRZ27275.1"/>
    <property type="molecule type" value="Genomic_DNA"/>
</dbReference>
<keyword evidence="2" id="KW-1185">Reference proteome</keyword>
<proteinExistence type="predicted"/>
<evidence type="ECO:0000313" key="1">
    <source>
        <dbReference type="EMBL" id="KRZ27275.1"/>
    </source>
</evidence>
<gene>
    <name evidence="1" type="ORF">T4B_10368</name>
</gene>
<sequence>MMMNYADGILWKPLGAIQTLKRFIIYKAAIITGAFANEERLRYCSGVIDWKLQKPYVSFIPHHQGPCYQVRIRLVIDGRLGCPLRRKAIEISEQQTIATFFVDVLS</sequence>
<reference evidence="1 2" key="1">
    <citation type="submission" date="2015-01" db="EMBL/GenBank/DDBJ databases">
        <title>Evolution of Trichinella species and genotypes.</title>
        <authorList>
            <person name="Korhonen P.K."/>
            <person name="Edoardo P."/>
            <person name="Giuseppe L.R."/>
            <person name="Gasser R.B."/>
        </authorList>
    </citation>
    <scope>NUCLEOTIDE SEQUENCE [LARGE SCALE GENOMIC DNA]</scope>
    <source>
        <strain evidence="1">ISS588</strain>
    </source>
</reference>
<accession>A0A0V1IX22</accession>
<dbReference type="AlphaFoldDB" id="A0A0V1IX22"/>
<comment type="caution">
    <text evidence="1">The sequence shown here is derived from an EMBL/GenBank/DDBJ whole genome shotgun (WGS) entry which is preliminary data.</text>
</comment>
<name>A0A0V1IX22_TRIPS</name>
<protein>
    <submittedName>
        <fullName evidence="1">Uncharacterized protein</fullName>
    </submittedName>
</protein>
<dbReference type="Proteomes" id="UP000054805">
    <property type="component" value="Unassembled WGS sequence"/>
</dbReference>
<evidence type="ECO:0000313" key="2">
    <source>
        <dbReference type="Proteomes" id="UP000054805"/>
    </source>
</evidence>